<sequence length="91" mass="10360">MFDAGRRLTPCPAYGFTVVCGLVARTGAQHRLREMRRVGCFPAAHVANKRITYCYPDRAPREKPGFSDYCSIRTSRRRTPRRFASPLPGRT</sequence>
<dbReference type="AlphaFoldDB" id="A0A564MBL1"/>
<evidence type="ECO:0000313" key="1">
    <source>
        <dbReference type="EMBL" id="VUS91219.1"/>
    </source>
</evidence>
<organism evidence="1 2">
    <name type="scientific">Klebsiella huaxiensis</name>
    <dbReference type="NCBI Taxonomy" id="2153354"/>
    <lineage>
        <taxon>Bacteria</taxon>
        <taxon>Pseudomonadati</taxon>
        <taxon>Pseudomonadota</taxon>
        <taxon>Gammaproteobacteria</taxon>
        <taxon>Enterobacterales</taxon>
        <taxon>Enterobacteriaceae</taxon>
        <taxon>Klebsiella/Raoultella group</taxon>
        <taxon>Klebsiella</taxon>
    </lineage>
</organism>
<reference evidence="1 2" key="1">
    <citation type="submission" date="2019-07" db="EMBL/GenBank/DDBJ databases">
        <authorList>
            <person name="Brisse S."/>
            <person name="Rodrigues C."/>
            <person name="Thorpe H."/>
        </authorList>
    </citation>
    <scope>NUCLEOTIDE SEQUENCE [LARGE SCALE GENOMIC DNA]</scope>
    <source>
        <strain evidence="1">SB6422</strain>
    </source>
</reference>
<dbReference type="Proteomes" id="UP000317374">
    <property type="component" value="Unassembled WGS sequence"/>
</dbReference>
<proteinExistence type="predicted"/>
<dbReference type="EMBL" id="CABGGW010000048">
    <property type="protein sequence ID" value="VUS91219.1"/>
    <property type="molecule type" value="Genomic_DNA"/>
</dbReference>
<accession>A0A564MBL1</accession>
<protein>
    <submittedName>
        <fullName evidence="1">Uncharacterized protein</fullName>
    </submittedName>
</protein>
<name>A0A564MBL1_9ENTR</name>
<gene>
    <name evidence="1" type="ORF">SB6422_02895</name>
</gene>
<evidence type="ECO:0000313" key="2">
    <source>
        <dbReference type="Proteomes" id="UP000317374"/>
    </source>
</evidence>